<reference evidence="8 9" key="1">
    <citation type="journal article" date="2003" name="Nature">
        <title>The genome of a motile marine Synechococcus.</title>
        <authorList>
            <person name="Palenik B."/>
            <person name="Brahamsha B."/>
            <person name="Larimer F."/>
            <person name="Land M."/>
            <person name="Hauser L."/>
            <person name="Chain P."/>
            <person name="Lamerdin J."/>
            <person name="Regala W."/>
            <person name="Allen E.A."/>
            <person name="McCarren J."/>
            <person name="Paulsen I."/>
            <person name="Dufresne A."/>
            <person name="Partensky F."/>
            <person name="Webb E."/>
            <person name="Waterbury J."/>
        </authorList>
    </citation>
    <scope>NUCLEOTIDE SEQUENCE [LARGE SCALE GENOMIC DNA]</scope>
    <source>
        <strain evidence="8 9">WH8102</strain>
    </source>
</reference>
<dbReference type="GO" id="GO:0005737">
    <property type="term" value="C:cytoplasm"/>
    <property type="evidence" value="ECO:0007669"/>
    <property type="project" value="TreeGrafter"/>
</dbReference>
<evidence type="ECO:0000256" key="1">
    <source>
        <dbReference type="ARBA" id="ARBA00001933"/>
    </source>
</evidence>
<sequence length="468" mass="50100">MHASTDLRPDLHRLDPFASPDQADPVLRDFLHRASDLLCDWIGTASKGVPLPTVRPQPAVAPTAAGLGMDRLLKDLQLVMEGAYQPSHPGALAHLDPPPLTASIAADLICAGLNNNLLAEELSPGLTDLEQQLCSWFCQRLGLPDQSGGVLASGGTLSNLMGLVVARTHAGVRDGVVLCSRDAHVSLQKAATVMGLPDQALQQLPVDSDGGLDLAALDAALSALRRDGRCCLAVVATAGTTVRGAVDPLDAIARLCRRERVWLHVDAAIGGVFALWEPLAPLMEGLHQADSITLNPQKLLGITKTSSMLLLRDRSKLRDAFSTGLPYMESPCSVDHGGEVGLQGTRPAEVLKLWLGLRQLGIEGIGAVLESALERKAVLKRLLADDRLLVLDGGLHLLALRPRQDDPAGSASWTEQTRQLLMREGFLLSRPSYDGHYWLKVVLGNPHTTSSHLQQLAGLISQQLQLTH</sequence>
<dbReference type="InterPro" id="IPR002129">
    <property type="entry name" value="PyrdxlP-dep_de-COase"/>
</dbReference>
<dbReference type="Gene3D" id="3.90.1150.170">
    <property type="match status" value="1"/>
</dbReference>
<dbReference type="STRING" id="84588.SYNW1077"/>
<evidence type="ECO:0000256" key="3">
    <source>
        <dbReference type="ARBA" id="ARBA00022793"/>
    </source>
</evidence>
<keyword evidence="3" id="KW-0210">Decarboxylase</keyword>
<dbReference type="GO" id="GO:0019752">
    <property type="term" value="P:carboxylic acid metabolic process"/>
    <property type="evidence" value="ECO:0007669"/>
    <property type="project" value="InterPro"/>
</dbReference>
<dbReference type="Proteomes" id="UP000001422">
    <property type="component" value="Chromosome"/>
</dbReference>
<protein>
    <submittedName>
        <fullName evidence="8">Pyridoxal-dependent decarboxylase family protein</fullName>
        <ecNumber evidence="8">4.1.1.-</ecNumber>
    </submittedName>
</protein>
<name>Q7U7A8_PARMW</name>
<evidence type="ECO:0000256" key="7">
    <source>
        <dbReference type="RuleBase" id="RU000382"/>
    </source>
</evidence>
<keyword evidence="5 7" id="KW-0456">Lyase</keyword>
<dbReference type="Pfam" id="PF00282">
    <property type="entry name" value="Pyridoxal_deC"/>
    <property type="match status" value="1"/>
</dbReference>
<accession>Q7U7A8</accession>
<evidence type="ECO:0000313" key="9">
    <source>
        <dbReference type="Proteomes" id="UP000001422"/>
    </source>
</evidence>
<dbReference type="PANTHER" id="PTHR45677">
    <property type="entry name" value="GLUTAMATE DECARBOXYLASE-RELATED"/>
    <property type="match status" value="1"/>
</dbReference>
<dbReference type="Gene3D" id="3.90.1150.10">
    <property type="entry name" value="Aspartate Aminotransferase, domain 1"/>
    <property type="match status" value="1"/>
</dbReference>
<dbReference type="InterPro" id="IPR015421">
    <property type="entry name" value="PyrdxlP-dep_Trfase_major"/>
</dbReference>
<keyword evidence="4 6" id="KW-0663">Pyridoxal phosphate</keyword>
<evidence type="ECO:0000256" key="2">
    <source>
        <dbReference type="ARBA" id="ARBA00009533"/>
    </source>
</evidence>
<dbReference type="PANTHER" id="PTHR45677:SF8">
    <property type="entry name" value="CYSTEINE SULFINIC ACID DECARBOXYLASE"/>
    <property type="match status" value="1"/>
</dbReference>
<dbReference type="SUPFAM" id="SSF53383">
    <property type="entry name" value="PLP-dependent transferases"/>
    <property type="match status" value="1"/>
</dbReference>
<dbReference type="KEGG" id="syw:SYNW1077"/>
<dbReference type="HOGENOM" id="CLU_011856_0_4_3"/>
<dbReference type="GO" id="GO:0030170">
    <property type="term" value="F:pyridoxal phosphate binding"/>
    <property type="evidence" value="ECO:0007669"/>
    <property type="project" value="InterPro"/>
</dbReference>
<dbReference type="RefSeq" id="WP_011127942.1">
    <property type="nucleotide sequence ID" value="NC_005070.1"/>
</dbReference>
<organism evidence="8 9">
    <name type="scientific">Parasynechococcus marenigrum (strain WH8102)</name>
    <dbReference type="NCBI Taxonomy" id="84588"/>
    <lineage>
        <taxon>Bacteria</taxon>
        <taxon>Bacillati</taxon>
        <taxon>Cyanobacteriota</taxon>
        <taxon>Cyanophyceae</taxon>
        <taxon>Synechococcales</taxon>
        <taxon>Prochlorococcaceae</taxon>
        <taxon>Parasynechococcus</taxon>
        <taxon>Parasynechococcus marenigrum</taxon>
    </lineage>
</organism>
<comment type="cofactor">
    <cofactor evidence="1 6 7">
        <name>pyridoxal 5'-phosphate</name>
        <dbReference type="ChEBI" id="CHEBI:597326"/>
    </cofactor>
</comment>
<evidence type="ECO:0000256" key="5">
    <source>
        <dbReference type="ARBA" id="ARBA00023239"/>
    </source>
</evidence>
<evidence type="ECO:0000313" key="8">
    <source>
        <dbReference type="EMBL" id="CAE07592.1"/>
    </source>
</evidence>
<comment type="similarity">
    <text evidence="2 7">Belongs to the group II decarboxylase family.</text>
</comment>
<feature type="modified residue" description="N6-(pyridoxal phosphate)lysine" evidence="6">
    <location>
        <position position="298"/>
    </location>
</feature>
<keyword evidence="9" id="KW-1185">Reference proteome</keyword>
<dbReference type="AlphaFoldDB" id="Q7U7A8"/>
<proteinExistence type="inferred from homology"/>
<gene>
    <name evidence="8" type="ordered locus">SYNW1077</name>
</gene>
<evidence type="ECO:0000256" key="4">
    <source>
        <dbReference type="ARBA" id="ARBA00022898"/>
    </source>
</evidence>
<dbReference type="EMBL" id="BX569692">
    <property type="protein sequence ID" value="CAE07592.1"/>
    <property type="molecule type" value="Genomic_DNA"/>
</dbReference>
<dbReference type="InterPro" id="IPR015422">
    <property type="entry name" value="PyrdxlP-dep_Trfase_small"/>
</dbReference>
<dbReference type="InterPro" id="IPR015424">
    <property type="entry name" value="PyrdxlP-dep_Trfase"/>
</dbReference>
<evidence type="ECO:0000256" key="6">
    <source>
        <dbReference type="PIRSR" id="PIRSR602129-50"/>
    </source>
</evidence>
<dbReference type="eggNOG" id="COG0076">
    <property type="taxonomic scope" value="Bacteria"/>
</dbReference>
<dbReference type="EC" id="4.1.1.-" evidence="8"/>
<dbReference type="GO" id="GO:0004058">
    <property type="term" value="F:aromatic-L-amino-acid decarboxylase activity"/>
    <property type="evidence" value="ECO:0007669"/>
    <property type="project" value="UniProtKB-ARBA"/>
</dbReference>
<dbReference type="Gene3D" id="3.40.640.10">
    <property type="entry name" value="Type I PLP-dependent aspartate aminotransferase-like (Major domain)"/>
    <property type="match status" value="1"/>
</dbReference>